<accession>A7F5W5</accession>
<sequence>MIYSLSQYGSYQKRFQHDNENEVVVSSFPKSLKYMAHIGKSMHLVDDKYGVME</sequence>
<dbReference type="EMBL" id="CH476643">
    <property type="protein sequence ID" value="EDN98136.1"/>
    <property type="molecule type" value="Genomic_DNA"/>
</dbReference>
<dbReference type="GeneID" id="5482167"/>
<keyword evidence="2" id="KW-1185">Reference proteome</keyword>
<dbReference type="InParanoid" id="A7F5W5"/>
<dbReference type="AlphaFoldDB" id="A7F5W5"/>
<protein>
    <submittedName>
        <fullName evidence="1">Uncharacterized protein</fullName>
    </submittedName>
</protein>
<evidence type="ECO:0000313" key="1">
    <source>
        <dbReference type="EMBL" id="EDN98136.1"/>
    </source>
</evidence>
<dbReference type="Proteomes" id="UP000001312">
    <property type="component" value="Unassembled WGS sequence"/>
</dbReference>
<dbReference type="KEGG" id="ssl:SS1G_12993"/>
<gene>
    <name evidence="1" type="ORF">SS1G_12993</name>
</gene>
<dbReference type="HOGENOM" id="CLU_3070109_0_0_1"/>
<organism evidence="1 2">
    <name type="scientific">Sclerotinia sclerotiorum (strain ATCC 18683 / 1980 / Ss-1)</name>
    <name type="common">White mold</name>
    <name type="synonym">Whetzelinia sclerotiorum</name>
    <dbReference type="NCBI Taxonomy" id="665079"/>
    <lineage>
        <taxon>Eukaryota</taxon>
        <taxon>Fungi</taxon>
        <taxon>Dikarya</taxon>
        <taxon>Ascomycota</taxon>
        <taxon>Pezizomycotina</taxon>
        <taxon>Leotiomycetes</taxon>
        <taxon>Helotiales</taxon>
        <taxon>Sclerotiniaceae</taxon>
        <taxon>Sclerotinia</taxon>
    </lineage>
</organism>
<dbReference type="RefSeq" id="XP_001585901.1">
    <property type="nucleotide sequence ID" value="XM_001585851.1"/>
</dbReference>
<evidence type="ECO:0000313" key="2">
    <source>
        <dbReference type="Proteomes" id="UP000001312"/>
    </source>
</evidence>
<name>A7F5W5_SCLS1</name>
<proteinExistence type="predicted"/>
<reference evidence="2" key="1">
    <citation type="journal article" date="2011" name="PLoS Genet.">
        <title>Genomic analysis of the necrotrophic fungal pathogens Sclerotinia sclerotiorum and Botrytis cinerea.</title>
        <authorList>
            <person name="Amselem J."/>
            <person name="Cuomo C.A."/>
            <person name="van Kan J.A."/>
            <person name="Viaud M."/>
            <person name="Benito E.P."/>
            <person name="Couloux A."/>
            <person name="Coutinho P.M."/>
            <person name="de Vries R.P."/>
            <person name="Dyer P.S."/>
            <person name="Fillinger S."/>
            <person name="Fournier E."/>
            <person name="Gout L."/>
            <person name="Hahn M."/>
            <person name="Kohn L."/>
            <person name="Lapalu N."/>
            <person name="Plummer K.M."/>
            <person name="Pradier J.M."/>
            <person name="Quevillon E."/>
            <person name="Sharon A."/>
            <person name="Simon A."/>
            <person name="ten Have A."/>
            <person name="Tudzynski B."/>
            <person name="Tudzynski P."/>
            <person name="Wincker P."/>
            <person name="Andrew M."/>
            <person name="Anthouard V."/>
            <person name="Beever R.E."/>
            <person name="Beffa R."/>
            <person name="Benoit I."/>
            <person name="Bouzid O."/>
            <person name="Brault B."/>
            <person name="Chen Z."/>
            <person name="Choquer M."/>
            <person name="Collemare J."/>
            <person name="Cotton P."/>
            <person name="Danchin E.G."/>
            <person name="Da Silva C."/>
            <person name="Gautier A."/>
            <person name="Giraud C."/>
            <person name="Giraud T."/>
            <person name="Gonzalez C."/>
            <person name="Grossetete S."/>
            <person name="Guldener U."/>
            <person name="Henrissat B."/>
            <person name="Howlett B.J."/>
            <person name="Kodira C."/>
            <person name="Kretschmer M."/>
            <person name="Lappartient A."/>
            <person name="Leroch M."/>
            <person name="Levis C."/>
            <person name="Mauceli E."/>
            <person name="Neuveglise C."/>
            <person name="Oeser B."/>
            <person name="Pearson M."/>
            <person name="Poulain J."/>
            <person name="Poussereau N."/>
            <person name="Quesneville H."/>
            <person name="Rascle C."/>
            <person name="Schumacher J."/>
            <person name="Segurens B."/>
            <person name="Sexton A."/>
            <person name="Silva E."/>
            <person name="Sirven C."/>
            <person name="Soanes D.M."/>
            <person name="Talbot N.J."/>
            <person name="Templeton M."/>
            <person name="Yandava C."/>
            <person name="Yarden O."/>
            <person name="Zeng Q."/>
            <person name="Rollins J.A."/>
            <person name="Lebrun M.H."/>
            <person name="Dickman M."/>
        </authorList>
    </citation>
    <scope>NUCLEOTIDE SEQUENCE [LARGE SCALE GENOMIC DNA]</scope>
    <source>
        <strain evidence="2">ATCC 18683 / 1980 / Ss-1</strain>
    </source>
</reference>